<accession>A0ABP8U1X8</accession>
<gene>
    <name evidence="5" type="ORF">GCM10023196_004780</name>
</gene>
<evidence type="ECO:0000256" key="2">
    <source>
        <dbReference type="ARBA" id="ARBA00022857"/>
    </source>
</evidence>
<dbReference type="Gene3D" id="3.40.430.10">
    <property type="entry name" value="Dihydrofolate Reductase, subunit A"/>
    <property type="match status" value="1"/>
</dbReference>
<dbReference type="PANTHER" id="PTHR38011">
    <property type="entry name" value="DIHYDROFOLATE REDUCTASE FAMILY PROTEIN (AFU_ORTHOLOGUE AFUA_8G06820)"/>
    <property type="match status" value="1"/>
</dbReference>
<dbReference type="EMBL" id="BAABHK010000001">
    <property type="protein sequence ID" value="GAA4620509.1"/>
    <property type="molecule type" value="Genomic_DNA"/>
</dbReference>
<protein>
    <recommendedName>
        <fullName evidence="4">Bacterial bifunctional deaminase-reductase C-terminal domain-containing protein</fullName>
    </recommendedName>
</protein>
<keyword evidence="2" id="KW-0521">NADP</keyword>
<evidence type="ECO:0000313" key="5">
    <source>
        <dbReference type="EMBL" id="GAA4620509.1"/>
    </source>
</evidence>
<dbReference type="InterPro" id="IPR024072">
    <property type="entry name" value="DHFR-like_dom_sf"/>
</dbReference>
<proteinExistence type="predicted"/>
<keyword evidence="3" id="KW-0560">Oxidoreductase</keyword>
<keyword evidence="6" id="KW-1185">Reference proteome</keyword>
<evidence type="ECO:0000259" key="4">
    <source>
        <dbReference type="Pfam" id="PF01872"/>
    </source>
</evidence>
<dbReference type="SUPFAM" id="SSF53597">
    <property type="entry name" value="Dihydrofolate reductase-like"/>
    <property type="match status" value="1"/>
</dbReference>
<dbReference type="RefSeq" id="WP_345428852.1">
    <property type="nucleotide sequence ID" value="NZ_BAABHK010000001.1"/>
</dbReference>
<dbReference type="InterPro" id="IPR002734">
    <property type="entry name" value="RibDG_C"/>
</dbReference>
<comment type="pathway">
    <text evidence="1">Cofactor biosynthesis; riboflavin biosynthesis.</text>
</comment>
<name>A0ABP8U1X8_9ACTN</name>
<dbReference type="PANTHER" id="PTHR38011:SF7">
    <property type="entry name" value="2,5-DIAMINO-6-RIBOSYLAMINO-4(3H)-PYRIMIDINONE 5'-PHOSPHATE REDUCTASE"/>
    <property type="match status" value="1"/>
</dbReference>
<reference evidence="6" key="1">
    <citation type="journal article" date="2019" name="Int. J. Syst. Evol. Microbiol.">
        <title>The Global Catalogue of Microorganisms (GCM) 10K type strain sequencing project: providing services to taxonomists for standard genome sequencing and annotation.</title>
        <authorList>
            <consortium name="The Broad Institute Genomics Platform"/>
            <consortium name="The Broad Institute Genome Sequencing Center for Infectious Disease"/>
            <person name="Wu L."/>
            <person name="Ma J."/>
        </authorList>
    </citation>
    <scope>NUCLEOTIDE SEQUENCE [LARGE SCALE GENOMIC DNA]</scope>
    <source>
        <strain evidence="6">JCM 17939</strain>
    </source>
</reference>
<evidence type="ECO:0000256" key="3">
    <source>
        <dbReference type="ARBA" id="ARBA00023002"/>
    </source>
</evidence>
<organism evidence="5 6">
    <name type="scientific">Actinoallomurus vinaceus</name>
    <dbReference type="NCBI Taxonomy" id="1080074"/>
    <lineage>
        <taxon>Bacteria</taxon>
        <taxon>Bacillati</taxon>
        <taxon>Actinomycetota</taxon>
        <taxon>Actinomycetes</taxon>
        <taxon>Streptosporangiales</taxon>
        <taxon>Thermomonosporaceae</taxon>
        <taxon>Actinoallomurus</taxon>
    </lineage>
</organism>
<dbReference type="InterPro" id="IPR050765">
    <property type="entry name" value="Riboflavin_Biosynth_HTPR"/>
</dbReference>
<feature type="domain" description="Bacterial bifunctional deaminase-reductase C-terminal" evidence="4">
    <location>
        <begin position="23"/>
        <end position="231"/>
    </location>
</feature>
<sequence>MERCAAAPTAGEELDTDHVITRPYVLLSVAASIDGYIDDAAPERLVLSNEADLDRVDQVRAESDAILIGATTLRRDNPRLLVNSAERRDEREARGLPPYPLKITITRSGDLDRDLRFWHHGGDKLIYCPDQAVPRLRERLGDLADVAGLGADFDFGVMLDDLGRRGVERLMVEGGGAVHTQFLTAGLADEVHLAIAPFFLGDPAAPRFVNPGDFPHGPGNRMRLAEARTIGDIAFLRYLPKEKVT</sequence>
<evidence type="ECO:0000256" key="1">
    <source>
        <dbReference type="ARBA" id="ARBA00005104"/>
    </source>
</evidence>
<dbReference type="Proteomes" id="UP001501442">
    <property type="component" value="Unassembled WGS sequence"/>
</dbReference>
<comment type="caution">
    <text evidence="5">The sequence shown here is derived from an EMBL/GenBank/DDBJ whole genome shotgun (WGS) entry which is preliminary data.</text>
</comment>
<dbReference type="Pfam" id="PF01872">
    <property type="entry name" value="RibD_C"/>
    <property type="match status" value="1"/>
</dbReference>
<evidence type="ECO:0000313" key="6">
    <source>
        <dbReference type="Proteomes" id="UP001501442"/>
    </source>
</evidence>